<dbReference type="GO" id="GO:0016811">
    <property type="term" value="F:hydrolase activity, acting on carbon-nitrogen (but not peptide) bonds, in linear amides"/>
    <property type="evidence" value="ECO:0007669"/>
    <property type="project" value="UniProtKB-UniRule"/>
</dbReference>
<evidence type="ECO:0000256" key="2">
    <source>
        <dbReference type="HAMAP-Rule" id="MF_02036"/>
    </source>
</evidence>
<dbReference type="Pfam" id="PF13230">
    <property type="entry name" value="GATase_4"/>
    <property type="match status" value="1"/>
</dbReference>
<gene>
    <name evidence="2" type="primary">egtC</name>
    <name evidence="5" type="ORF">LAH08_04965</name>
</gene>
<evidence type="ECO:0000256" key="3">
    <source>
        <dbReference type="SAM" id="MobiDB-lite"/>
    </source>
</evidence>
<reference evidence="5 6" key="1">
    <citation type="submission" date="2018-03" db="EMBL/GenBank/DDBJ databases">
        <title>Defining the species Micromonospora saelicesensis and Micromonospora noduli under the framework of genomics.</title>
        <authorList>
            <person name="Riesco R."/>
            <person name="Trujillo M.E."/>
        </authorList>
    </citation>
    <scope>NUCLEOTIDE SEQUENCE [LARGE SCALE GENOMIC DNA]</scope>
    <source>
        <strain evidence="5 6">LAH08</strain>
    </source>
</reference>
<dbReference type="Proteomes" id="UP000248966">
    <property type="component" value="Unassembled WGS sequence"/>
</dbReference>
<proteinExistence type="inferred from homology"/>
<dbReference type="InterPro" id="IPR029055">
    <property type="entry name" value="Ntn_hydrolases_N"/>
</dbReference>
<feature type="domain" description="Glutamine amidotransferase type-2" evidence="4">
    <location>
        <begin position="2"/>
        <end position="266"/>
    </location>
</feature>
<feature type="compositionally biased region" description="Basic and acidic residues" evidence="3">
    <location>
        <begin position="256"/>
        <end position="266"/>
    </location>
</feature>
<keyword evidence="1 2" id="KW-0315">Glutamine amidotransferase</keyword>
<dbReference type="InterPro" id="IPR032889">
    <property type="entry name" value="EgtC_Actinobacteria"/>
</dbReference>
<dbReference type="CDD" id="cd01908">
    <property type="entry name" value="YafJ"/>
    <property type="match status" value="1"/>
</dbReference>
<dbReference type="EC" id="3.5.1.118" evidence="2"/>
<organism evidence="5 6">
    <name type="scientific">Micromonospora noduli</name>
    <dbReference type="NCBI Taxonomy" id="709876"/>
    <lineage>
        <taxon>Bacteria</taxon>
        <taxon>Bacillati</taxon>
        <taxon>Actinomycetota</taxon>
        <taxon>Actinomycetes</taxon>
        <taxon>Micromonosporales</taxon>
        <taxon>Micromonosporaceae</taxon>
        <taxon>Micromonospora</taxon>
    </lineage>
</organism>
<dbReference type="EMBL" id="PYAA01000033">
    <property type="protein sequence ID" value="RAN96222.1"/>
    <property type="molecule type" value="Genomic_DNA"/>
</dbReference>
<dbReference type="InterPro" id="IPR017808">
    <property type="entry name" value="EgtC"/>
</dbReference>
<dbReference type="UniPathway" id="UPA01014"/>
<dbReference type="PROSITE" id="PS51278">
    <property type="entry name" value="GATASE_TYPE_2"/>
    <property type="match status" value="1"/>
</dbReference>
<dbReference type="InterPro" id="IPR017932">
    <property type="entry name" value="GATase_2_dom"/>
</dbReference>
<feature type="region of interest" description="Disordered" evidence="3">
    <location>
        <begin position="244"/>
        <end position="266"/>
    </location>
</feature>
<dbReference type="AlphaFoldDB" id="A0A328N105"/>
<dbReference type="InterPro" id="IPR052373">
    <property type="entry name" value="Gamma-glu_amide_hydrolase"/>
</dbReference>
<dbReference type="RefSeq" id="WP_112587104.1">
    <property type="nucleotide sequence ID" value="NZ_PYAA01000033.1"/>
</dbReference>
<comment type="function">
    <text evidence="2">Catalyzes the hydrolysis of the gamma-glutamyl amide bond of hercynyl-gamma-L-glutamyl-L-cysteine sulfoxide to produce hercynylcysteine sulfoxide, a step in the biosynthesis pathway of ergothioneine.</text>
</comment>
<comment type="caution">
    <text evidence="5">The sequence shown here is derived from an EMBL/GenBank/DDBJ whole genome shotgun (WGS) entry which is preliminary data.</text>
</comment>
<dbReference type="InterPro" id="IPR026869">
    <property type="entry name" value="EgtC-like"/>
</dbReference>
<dbReference type="Gene3D" id="3.60.20.10">
    <property type="entry name" value="Glutamine Phosphoribosylpyrophosphate, subunit 1, domain 1"/>
    <property type="match status" value="1"/>
</dbReference>
<keyword evidence="2" id="KW-0378">Hydrolase</keyword>
<protein>
    <recommendedName>
        <fullName evidence="2">Gamma-glutamyl-hercynylcysteine sulfoxide hydrolase</fullName>
        <ecNumber evidence="2">3.5.1.118</ecNumber>
    </recommendedName>
    <alternativeName>
        <fullName evidence="2">Gamma-glutamyl hercynylcysteine S-oxide hydrolase</fullName>
    </alternativeName>
</protein>
<dbReference type="PANTHER" id="PTHR43187">
    <property type="entry name" value="GLUTAMINE AMIDOTRANSFERASE DUG3-RELATED"/>
    <property type="match status" value="1"/>
</dbReference>
<name>A0A328N105_9ACTN</name>
<dbReference type="PANTHER" id="PTHR43187:SF2">
    <property type="entry name" value="GAMMA-GLUTAMYL-HERCYNYLCYSTEINE SULFOXIDE HYDROLASE"/>
    <property type="match status" value="1"/>
</dbReference>
<sequence length="266" mass="27936">MCRHLAYLGPPVTLAELLFDPPHSLVRQSWAPRDMRGGGTINADGFGVGWYPGEGDPVRYRRAQPIWSDPTIAQLAAVTRSAAVVAAVRSATVGMAVLDGAAAPFAEGRWLFSHNGVVRGWPDAVVPLAAGLPVRDLLTLDATTDSALLWALVRHRLRAGADPVEAVGRTVTDVAAAAPGSRLNLLLTDGHRVVASVAGHALSVRETSGSVLLASEPHDDDPGWRSVPEGHLVVATAGEVRVRPMPAPVGAPSRHATVDRTKGANR</sequence>
<dbReference type="GO" id="GO:0052699">
    <property type="term" value="P:ergothioneine biosynthetic process"/>
    <property type="evidence" value="ECO:0007669"/>
    <property type="project" value="UniProtKB-UniRule"/>
</dbReference>
<evidence type="ECO:0000313" key="6">
    <source>
        <dbReference type="Proteomes" id="UP000248966"/>
    </source>
</evidence>
<dbReference type="NCBIfam" id="TIGR03442">
    <property type="entry name" value="ergothioneine biosynthesis protein EgtC"/>
    <property type="match status" value="1"/>
</dbReference>
<dbReference type="HAMAP" id="MF_02036">
    <property type="entry name" value="EgtC"/>
    <property type="match status" value="1"/>
</dbReference>
<evidence type="ECO:0000313" key="5">
    <source>
        <dbReference type="EMBL" id="RAN96222.1"/>
    </source>
</evidence>
<dbReference type="SUPFAM" id="SSF56235">
    <property type="entry name" value="N-terminal nucleophile aminohydrolases (Ntn hydrolases)"/>
    <property type="match status" value="1"/>
</dbReference>
<accession>A0A328N105</accession>
<evidence type="ECO:0000259" key="4">
    <source>
        <dbReference type="PROSITE" id="PS51278"/>
    </source>
</evidence>
<evidence type="ECO:0000256" key="1">
    <source>
        <dbReference type="ARBA" id="ARBA00022962"/>
    </source>
</evidence>
<comment type="catalytic activity">
    <reaction evidence="2">
        <text>gamma-L-glutamyl-hercynylcysteine S-oxide + H2O = S-(hercyn-2-yl)-L-cysteine S-oxide + L-glutamate</text>
        <dbReference type="Rhea" id="RHEA:42684"/>
        <dbReference type="ChEBI" id="CHEBI:15377"/>
        <dbReference type="ChEBI" id="CHEBI:29985"/>
        <dbReference type="ChEBI" id="CHEBI:82703"/>
        <dbReference type="ChEBI" id="CHEBI:82706"/>
        <dbReference type="EC" id="3.5.1.118"/>
    </reaction>
</comment>
<comment type="pathway">
    <text evidence="2">Amino-acid biosynthesis; ergothioneine biosynthesis.</text>
</comment>